<evidence type="ECO:0000313" key="2">
    <source>
        <dbReference type="Proteomes" id="UP000638648"/>
    </source>
</evidence>
<keyword evidence="2" id="KW-1185">Reference proteome</keyword>
<dbReference type="RefSeq" id="WP_192748746.1">
    <property type="nucleotide sequence ID" value="NZ_BAABJL010000072.1"/>
</dbReference>
<dbReference type="AlphaFoldDB" id="A0A927MRX6"/>
<evidence type="ECO:0000313" key="1">
    <source>
        <dbReference type="EMBL" id="MBE1604118.1"/>
    </source>
</evidence>
<dbReference type="EMBL" id="JADBEM010000001">
    <property type="protein sequence ID" value="MBE1604118.1"/>
    <property type="molecule type" value="Genomic_DNA"/>
</dbReference>
<name>A0A927MRX6_9ACTN</name>
<gene>
    <name evidence="1" type="ORF">HEB94_000966</name>
</gene>
<dbReference type="Proteomes" id="UP000638648">
    <property type="component" value="Unassembled WGS sequence"/>
</dbReference>
<organism evidence="1 2">
    <name type="scientific">Actinopolymorpha pittospori</name>
    <dbReference type="NCBI Taxonomy" id="648752"/>
    <lineage>
        <taxon>Bacteria</taxon>
        <taxon>Bacillati</taxon>
        <taxon>Actinomycetota</taxon>
        <taxon>Actinomycetes</taxon>
        <taxon>Propionibacteriales</taxon>
        <taxon>Actinopolymorphaceae</taxon>
        <taxon>Actinopolymorpha</taxon>
    </lineage>
</organism>
<comment type="caution">
    <text evidence="1">The sequence shown here is derived from an EMBL/GenBank/DDBJ whole genome shotgun (WGS) entry which is preliminary data.</text>
</comment>
<proteinExistence type="predicted"/>
<reference evidence="1" key="1">
    <citation type="submission" date="2020-10" db="EMBL/GenBank/DDBJ databases">
        <title>Sequencing the genomes of 1000 actinobacteria strains.</title>
        <authorList>
            <person name="Klenk H.-P."/>
        </authorList>
    </citation>
    <scope>NUCLEOTIDE SEQUENCE</scope>
    <source>
        <strain evidence="1">DSM 45354</strain>
    </source>
</reference>
<accession>A0A927MRX6</accession>
<sequence length="91" mass="10929">MTEEEVADRGAPHMTGEEVAERRAKCREALKLGDHVWLYFEEIQREHRPVDAAGHPAWVETVTWRPREWWPDDVNDWGEKENQKRFAEWML</sequence>
<protein>
    <submittedName>
        <fullName evidence="1">Uncharacterized protein</fullName>
    </submittedName>
</protein>